<dbReference type="InterPro" id="IPR037027">
    <property type="entry name" value="YqgF/RNaseH-like_dom_sf"/>
</dbReference>
<sequence>MPSSTVQLAELLAKECQINTKQAESAIQLLDDDNTVPFIARYRKHLTQSLDDNQLRLLESKLSYFRELSTRKTSILKAIESQGKLTESLKKEIESIQDKVSLEHCYAPFKSVRVSKSKLATDAGLTRLAEQLWASPKQSLEQIAARYINVKHGFTNNEEVLEGALAIAVDNITQDIKLLGLLKQHLFEQAMFTSTVVKSKINEAIKFKDYFEFSARLNRLPAHRVLAMLRGKSEGFLRLKIDADPFQKDKKSYSYCQTLIAKHLNVYLSKEDQTSWHRKVIDTAWRTKLLVSLEKQFLVQLKEQADAEAIEQFANNLSALLMASPAGEKVTLGLDPGFRSGCKLAVVDKTGKLLDTATIYPHQPQLQTEQAKQMVNKFITQYKVELIAIGNGTASRESEQFIADILKSFGHDIQAISVSEAGASVYSASQLAADEFPQLDVTLRGAVSIARRLQDPLSELVKIEAKAIGVGLYQHDVQQKLLASRLQAVVEDCVNKVGVDLNTASHCVLTHVAGLNATIANNIVEYRELNGRFNSRDALKKVPRLGAKAFQQAVGFLTVTGGDNCLDETILHPEQYATAKALATFNRKTLKEVVLASDTIELTLPASNGQHAVSGETLQQQYQDVMTILKMSRRDPRDQFKTAQFDQSIHKISDLEVDQLLQGVVTNVANFGAFIDLGVHQDGLVHISMLSDRFVDDPHKIVKVGQIVNVKIVSVDVERKRIALTMKAIQQPA</sequence>
<dbReference type="Gene3D" id="1.10.3500.10">
    <property type="entry name" value="Tex N-terminal region-like"/>
    <property type="match status" value="1"/>
</dbReference>
<name>A0ABU9H7C6_9GAMM</name>
<dbReference type="PANTHER" id="PTHR10724">
    <property type="entry name" value="30S RIBOSOMAL PROTEIN S1"/>
    <property type="match status" value="1"/>
</dbReference>
<dbReference type="InterPro" id="IPR041692">
    <property type="entry name" value="HHH_9"/>
</dbReference>
<evidence type="ECO:0000313" key="3">
    <source>
        <dbReference type="Proteomes" id="UP001366060"/>
    </source>
</evidence>
<organism evidence="2 3">
    <name type="scientific">Psychromonas arctica</name>
    <dbReference type="NCBI Taxonomy" id="168275"/>
    <lineage>
        <taxon>Bacteria</taxon>
        <taxon>Pseudomonadati</taxon>
        <taxon>Pseudomonadota</taxon>
        <taxon>Gammaproteobacteria</taxon>
        <taxon>Alteromonadales</taxon>
        <taxon>Psychromonadaceae</taxon>
        <taxon>Psychromonas</taxon>
    </lineage>
</organism>
<feature type="domain" description="S1 motif" evidence="1">
    <location>
        <begin position="658"/>
        <end position="727"/>
    </location>
</feature>
<dbReference type="InterPro" id="IPR010994">
    <property type="entry name" value="RuvA_2-like"/>
</dbReference>
<dbReference type="PANTHER" id="PTHR10724:SF10">
    <property type="entry name" value="S1 RNA-BINDING DOMAIN-CONTAINING PROTEIN 1"/>
    <property type="match status" value="1"/>
</dbReference>
<dbReference type="SUPFAM" id="SSF47781">
    <property type="entry name" value="RuvA domain 2-like"/>
    <property type="match status" value="2"/>
</dbReference>
<dbReference type="SUPFAM" id="SSF158832">
    <property type="entry name" value="Tex N-terminal region-like"/>
    <property type="match status" value="1"/>
</dbReference>
<dbReference type="Proteomes" id="UP001366060">
    <property type="component" value="Unassembled WGS sequence"/>
</dbReference>
<dbReference type="InterPro" id="IPR023323">
    <property type="entry name" value="Tex-like_dom_sf"/>
</dbReference>
<dbReference type="Pfam" id="PF12836">
    <property type="entry name" value="HHH_3"/>
    <property type="match status" value="1"/>
</dbReference>
<dbReference type="SMART" id="SM00316">
    <property type="entry name" value="S1"/>
    <property type="match status" value="1"/>
</dbReference>
<dbReference type="Pfam" id="PF17674">
    <property type="entry name" value="HHH_9"/>
    <property type="match status" value="1"/>
</dbReference>
<dbReference type="InterPro" id="IPR018974">
    <property type="entry name" value="Tex-like_N"/>
</dbReference>
<evidence type="ECO:0000313" key="2">
    <source>
        <dbReference type="EMBL" id="MEL0657777.1"/>
    </source>
</evidence>
<dbReference type="PROSITE" id="PS50126">
    <property type="entry name" value="S1"/>
    <property type="match status" value="1"/>
</dbReference>
<dbReference type="Pfam" id="PF09371">
    <property type="entry name" value="Tex_N"/>
    <property type="match status" value="1"/>
</dbReference>
<protein>
    <submittedName>
        <fullName evidence="2">Tex family protein</fullName>
    </submittedName>
</protein>
<dbReference type="Gene3D" id="1.10.150.310">
    <property type="entry name" value="Tex RuvX-like domain-like"/>
    <property type="match status" value="1"/>
</dbReference>
<dbReference type="SUPFAM" id="SSF53098">
    <property type="entry name" value="Ribonuclease H-like"/>
    <property type="match status" value="1"/>
</dbReference>
<dbReference type="InterPro" id="IPR055179">
    <property type="entry name" value="Tex-like_central_region"/>
</dbReference>
<dbReference type="CDD" id="cd05685">
    <property type="entry name" value="S1_Tex"/>
    <property type="match status" value="1"/>
</dbReference>
<dbReference type="InterPro" id="IPR012340">
    <property type="entry name" value="NA-bd_OB-fold"/>
</dbReference>
<dbReference type="Gene3D" id="1.10.10.650">
    <property type="entry name" value="RuvA domain 2-like"/>
    <property type="match status" value="1"/>
</dbReference>
<dbReference type="SUPFAM" id="SSF50249">
    <property type="entry name" value="Nucleic acid-binding proteins"/>
    <property type="match status" value="1"/>
</dbReference>
<evidence type="ECO:0000259" key="1">
    <source>
        <dbReference type="PROSITE" id="PS50126"/>
    </source>
</evidence>
<dbReference type="SMART" id="SM00732">
    <property type="entry name" value="YqgFc"/>
    <property type="match status" value="1"/>
</dbReference>
<keyword evidence="3" id="KW-1185">Reference proteome</keyword>
<dbReference type="Pfam" id="PF00575">
    <property type="entry name" value="S1"/>
    <property type="match status" value="1"/>
</dbReference>
<dbReference type="InterPro" id="IPR023319">
    <property type="entry name" value="Tex-like_HTH_dom_sf"/>
</dbReference>
<dbReference type="InterPro" id="IPR006641">
    <property type="entry name" value="YqgF/RNaseH-like_dom"/>
</dbReference>
<reference evidence="2 3" key="1">
    <citation type="submission" date="2024-02" db="EMBL/GenBank/DDBJ databases">
        <title>Bacteria isolated from the canopy kelp, Nereocystis luetkeana.</title>
        <authorList>
            <person name="Pfister C.A."/>
            <person name="Younker I.T."/>
            <person name="Light S.H."/>
        </authorList>
    </citation>
    <scope>NUCLEOTIDE SEQUENCE [LARGE SCALE GENOMIC DNA]</scope>
    <source>
        <strain evidence="2 3">TI.2.07</strain>
    </source>
</reference>
<gene>
    <name evidence="2" type="ORF">V6255_01395</name>
</gene>
<proteinExistence type="predicted"/>
<dbReference type="Gene3D" id="3.30.420.140">
    <property type="entry name" value="YqgF/RNase H-like domain"/>
    <property type="match status" value="1"/>
</dbReference>
<dbReference type="InterPro" id="IPR032639">
    <property type="entry name" value="Tex_YqgF"/>
</dbReference>
<dbReference type="Gene3D" id="2.40.50.140">
    <property type="entry name" value="Nucleic acid-binding proteins"/>
    <property type="match status" value="1"/>
</dbReference>
<dbReference type="InterPro" id="IPR050437">
    <property type="entry name" value="Ribos_protein_bS1-like"/>
</dbReference>
<comment type="caution">
    <text evidence="2">The sequence shown here is derived from an EMBL/GenBank/DDBJ whole genome shotgun (WGS) entry which is preliminary data.</text>
</comment>
<dbReference type="RefSeq" id="WP_341626538.1">
    <property type="nucleotide sequence ID" value="NZ_JBAKBA010000002.1"/>
</dbReference>
<dbReference type="Pfam" id="PF16921">
    <property type="entry name" value="Tex_YqgF"/>
    <property type="match status" value="1"/>
</dbReference>
<accession>A0ABU9H7C6</accession>
<dbReference type="Pfam" id="PF22706">
    <property type="entry name" value="Tex_central_region"/>
    <property type="match status" value="1"/>
</dbReference>
<dbReference type="InterPro" id="IPR044146">
    <property type="entry name" value="S1_Tex"/>
</dbReference>
<dbReference type="InterPro" id="IPR012337">
    <property type="entry name" value="RNaseH-like_sf"/>
</dbReference>
<dbReference type="EMBL" id="JBAKBA010000002">
    <property type="protein sequence ID" value="MEL0657777.1"/>
    <property type="molecule type" value="Genomic_DNA"/>
</dbReference>
<dbReference type="InterPro" id="IPR003029">
    <property type="entry name" value="S1_domain"/>
</dbReference>